<dbReference type="Gene3D" id="3.40.50.300">
    <property type="entry name" value="P-loop containing nucleotide triphosphate hydrolases"/>
    <property type="match status" value="1"/>
</dbReference>
<dbReference type="EMBL" id="JACHHK010000001">
    <property type="protein sequence ID" value="MBB5182242.1"/>
    <property type="molecule type" value="Genomic_DNA"/>
</dbReference>
<dbReference type="GO" id="GO:0016887">
    <property type="term" value="F:ATP hydrolysis activity"/>
    <property type="evidence" value="ECO:0007669"/>
    <property type="project" value="InterPro"/>
</dbReference>
<accession>A0A7W8FWS2</accession>
<keyword evidence="8 9" id="KW-0472">Membrane</keyword>
<comment type="caution">
    <text evidence="12">The sequence shown here is derived from an EMBL/GenBank/DDBJ whole genome shotgun (WGS) entry which is preliminary data.</text>
</comment>
<feature type="transmembrane region" description="Helical" evidence="9">
    <location>
        <begin position="159"/>
        <end position="182"/>
    </location>
</feature>
<dbReference type="Gene3D" id="1.20.1560.10">
    <property type="entry name" value="ABC transporter type 1, transmembrane domain"/>
    <property type="match status" value="1"/>
</dbReference>
<feature type="domain" description="ABC transporter" evidence="10">
    <location>
        <begin position="332"/>
        <end position="570"/>
    </location>
</feature>
<dbReference type="PANTHER" id="PTHR43394:SF1">
    <property type="entry name" value="ATP-BINDING CASSETTE SUB-FAMILY B MEMBER 10, MITOCHONDRIAL"/>
    <property type="match status" value="1"/>
</dbReference>
<dbReference type="Proteomes" id="UP000539953">
    <property type="component" value="Unassembled WGS sequence"/>
</dbReference>
<dbReference type="SUPFAM" id="SSF52540">
    <property type="entry name" value="P-loop containing nucleoside triphosphate hydrolases"/>
    <property type="match status" value="1"/>
</dbReference>
<dbReference type="GO" id="GO:0005886">
    <property type="term" value="C:plasma membrane"/>
    <property type="evidence" value="ECO:0007669"/>
    <property type="project" value="UniProtKB-SubCell"/>
</dbReference>
<dbReference type="GO" id="GO:0005524">
    <property type="term" value="F:ATP binding"/>
    <property type="evidence" value="ECO:0007669"/>
    <property type="project" value="UniProtKB-KW"/>
</dbReference>
<name>A0A7W8FWS2_9FIRM</name>
<dbReference type="PROSITE" id="PS50893">
    <property type="entry name" value="ABC_TRANSPORTER_2"/>
    <property type="match status" value="1"/>
</dbReference>
<evidence type="ECO:0000259" key="11">
    <source>
        <dbReference type="PROSITE" id="PS50929"/>
    </source>
</evidence>
<dbReference type="RefSeq" id="WP_183326725.1">
    <property type="nucleotide sequence ID" value="NZ_JACHHK010000001.1"/>
</dbReference>
<dbReference type="PROSITE" id="PS00211">
    <property type="entry name" value="ABC_TRANSPORTER_1"/>
    <property type="match status" value="1"/>
</dbReference>
<evidence type="ECO:0000256" key="6">
    <source>
        <dbReference type="ARBA" id="ARBA00022840"/>
    </source>
</evidence>
<evidence type="ECO:0000256" key="5">
    <source>
        <dbReference type="ARBA" id="ARBA00022741"/>
    </source>
</evidence>
<protein>
    <submittedName>
        <fullName evidence="12">ATP-binding cassette subfamily B protein</fullName>
    </submittedName>
</protein>
<dbReference type="InterPro" id="IPR011527">
    <property type="entry name" value="ABC1_TM_dom"/>
</dbReference>
<evidence type="ECO:0000259" key="10">
    <source>
        <dbReference type="PROSITE" id="PS50893"/>
    </source>
</evidence>
<proteinExistence type="predicted"/>
<evidence type="ECO:0000256" key="3">
    <source>
        <dbReference type="ARBA" id="ARBA00022475"/>
    </source>
</evidence>
<dbReference type="InterPro" id="IPR003593">
    <property type="entry name" value="AAA+_ATPase"/>
</dbReference>
<dbReference type="PROSITE" id="PS50929">
    <property type="entry name" value="ABC_TM1F"/>
    <property type="match status" value="1"/>
</dbReference>
<dbReference type="InterPro" id="IPR036640">
    <property type="entry name" value="ABC1_TM_sf"/>
</dbReference>
<dbReference type="PANTHER" id="PTHR43394">
    <property type="entry name" value="ATP-DEPENDENT PERMEASE MDL1, MITOCHONDRIAL"/>
    <property type="match status" value="1"/>
</dbReference>
<keyword evidence="3" id="KW-1003">Cell membrane</keyword>
<reference evidence="12 13" key="1">
    <citation type="submission" date="2020-08" db="EMBL/GenBank/DDBJ databases">
        <title>Genomic Encyclopedia of Type Strains, Phase IV (KMG-IV): sequencing the most valuable type-strain genomes for metagenomic binning, comparative biology and taxonomic classification.</title>
        <authorList>
            <person name="Goeker M."/>
        </authorList>
    </citation>
    <scope>NUCLEOTIDE SEQUENCE [LARGE SCALE GENOMIC DNA]</scope>
    <source>
        <strain evidence="12 13">DSM 25799</strain>
    </source>
</reference>
<feature type="transmembrane region" description="Helical" evidence="9">
    <location>
        <begin position="276"/>
        <end position="302"/>
    </location>
</feature>
<dbReference type="FunFam" id="3.40.50.300:FF:000221">
    <property type="entry name" value="Multidrug ABC transporter ATP-binding protein"/>
    <property type="match status" value="1"/>
</dbReference>
<dbReference type="InterPro" id="IPR003439">
    <property type="entry name" value="ABC_transporter-like_ATP-bd"/>
</dbReference>
<dbReference type="SMART" id="SM00382">
    <property type="entry name" value="AAA"/>
    <property type="match status" value="1"/>
</dbReference>
<keyword evidence="2" id="KW-0813">Transport</keyword>
<keyword evidence="7 9" id="KW-1133">Transmembrane helix</keyword>
<evidence type="ECO:0000256" key="1">
    <source>
        <dbReference type="ARBA" id="ARBA00004651"/>
    </source>
</evidence>
<evidence type="ECO:0000313" key="13">
    <source>
        <dbReference type="Proteomes" id="UP000539953"/>
    </source>
</evidence>
<keyword evidence="6 12" id="KW-0067">ATP-binding</keyword>
<dbReference type="InterPro" id="IPR039421">
    <property type="entry name" value="Type_1_exporter"/>
</dbReference>
<evidence type="ECO:0000256" key="2">
    <source>
        <dbReference type="ARBA" id="ARBA00022448"/>
    </source>
</evidence>
<evidence type="ECO:0000256" key="8">
    <source>
        <dbReference type="ARBA" id="ARBA00023136"/>
    </source>
</evidence>
<dbReference type="CDD" id="cd18548">
    <property type="entry name" value="ABC_6TM_Tm287_like"/>
    <property type="match status" value="1"/>
</dbReference>
<feature type="transmembrane region" description="Helical" evidence="9">
    <location>
        <begin position="52"/>
        <end position="72"/>
    </location>
</feature>
<dbReference type="Pfam" id="PF00005">
    <property type="entry name" value="ABC_tran"/>
    <property type="match status" value="1"/>
</dbReference>
<evidence type="ECO:0000256" key="4">
    <source>
        <dbReference type="ARBA" id="ARBA00022692"/>
    </source>
</evidence>
<dbReference type="InterPro" id="IPR017871">
    <property type="entry name" value="ABC_transporter-like_CS"/>
</dbReference>
<feature type="transmembrane region" description="Helical" evidence="9">
    <location>
        <begin position="246"/>
        <end position="264"/>
    </location>
</feature>
<dbReference type="AlphaFoldDB" id="A0A7W8FWS2"/>
<evidence type="ECO:0000256" key="9">
    <source>
        <dbReference type="SAM" id="Phobius"/>
    </source>
</evidence>
<dbReference type="InterPro" id="IPR027417">
    <property type="entry name" value="P-loop_NTPase"/>
</dbReference>
<feature type="transmembrane region" description="Helical" evidence="9">
    <location>
        <begin position="21"/>
        <end position="40"/>
    </location>
</feature>
<evidence type="ECO:0000256" key="7">
    <source>
        <dbReference type="ARBA" id="ARBA00022989"/>
    </source>
</evidence>
<feature type="transmembrane region" description="Helical" evidence="9">
    <location>
        <begin position="135"/>
        <end position="153"/>
    </location>
</feature>
<dbReference type="SUPFAM" id="SSF90123">
    <property type="entry name" value="ABC transporter transmembrane region"/>
    <property type="match status" value="1"/>
</dbReference>
<keyword evidence="4 9" id="KW-0812">Transmembrane</keyword>
<gene>
    <name evidence="12" type="ORF">HNQ47_000245</name>
</gene>
<dbReference type="Pfam" id="PF00664">
    <property type="entry name" value="ABC_membrane"/>
    <property type="match status" value="1"/>
</dbReference>
<keyword evidence="5" id="KW-0547">Nucleotide-binding</keyword>
<keyword evidence="13" id="KW-1185">Reference proteome</keyword>
<evidence type="ECO:0000313" key="12">
    <source>
        <dbReference type="EMBL" id="MBB5182242.1"/>
    </source>
</evidence>
<dbReference type="GO" id="GO:0015421">
    <property type="term" value="F:ABC-type oligopeptide transporter activity"/>
    <property type="evidence" value="ECO:0007669"/>
    <property type="project" value="TreeGrafter"/>
</dbReference>
<organism evidence="12 13">
    <name type="scientific">Catenisphaera adipataccumulans</name>
    <dbReference type="NCBI Taxonomy" id="700500"/>
    <lineage>
        <taxon>Bacteria</taxon>
        <taxon>Bacillati</taxon>
        <taxon>Bacillota</taxon>
        <taxon>Erysipelotrichia</taxon>
        <taxon>Erysipelotrichales</taxon>
        <taxon>Erysipelotrichaceae</taxon>
        <taxon>Catenisphaera</taxon>
    </lineage>
</organism>
<feature type="domain" description="ABC transmembrane type-1" evidence="11">
    <location>
        <begin position="17"/>
        <end position="299"/>
    </location>
</feature>
<comment type="subcellular location">
    <subcellularLocation>
        <location evidence="1">Cell membrane</location>
        <topology evidence="1">Multi-pass membrane protein</topology>
    </subcellularLocation>
</comment>
<sequence>MIRTILNQVKEYKKASWLAPAWVALEVILEVFIPYMLSIMIDQGINQGNVNVVIRCAVIMLIASFISLFAGFQSGKYAAIASSGLAKNLRKAEYKNIQNFSFKEIDSYSNSSLITRMTTDITNVQNAYMMVIRTCVRAPLMLVASLFMTFRISPAIGRWFLWAVIFLGIVLFSVTIIVHPIFNRLFREYDQLNKSIQENVNGIRVVKAYVREPYENERFARESSIIFKIQRRAERILTINSPAMQLTAYFLIIAISWFGAHMIVSNTFTTGGLVTLFTYIMNILMSLMMLSMVMVMIVMSIASGERIAEIINQKSSLVSPENGLTEVADGSIDFQNVYFNYGKNDQADEYVLSNINLHIPSGSTIGILGPTGSSKSSLVQLIPRLYDVTAGEVKVAGRNVKEYDLDTLRNNVAMVLQKNVLFSGTIKENMRWGNAQATDEQIEAACKLAQADEFIQKMPDKYDTYIERGGANVSGGQRQRLCIARALLKEPKILILDDSTSAVDTKTDALIRQAFRDQIPNTTKLIIAQRISSVQDADQIVMLDNGKIQAVGTHDELMQTNATYREIYETQQKGGDFDEN</sequence>